<keyword evidence="2" id="KW-1185">Reference proteome</keyword>
<evidence type="ECO:0000313" key="2">
    <source>
        <dbReference type="Proteomes" id="UP001164250"/>
    </source>
</evidence>
<protein>
    <submittedName>
        <fullName evidence="1">Uncharacterized protein</fullName>
    </submittedName>
</protein>
<proteinExistence type="predicted"/>
<evidence type="ECO:0000313" key="1">
    <source>
        <dbReference type="EMBL" id="KAJ0113309.1"/>
    </source>
</evidence>
<organism evidence="1 2">
    <name type="scientific">Pistacia atlantica</name>
    <dbReference type="NCBI Taxonomy" id="434234"/>
    <lineage>
        <taxon>Eukaryota</taxon>
        <taxon>Viridiplantae</taxon>
        <taxon>Streptophyta</taxon>
        <taxon>Embryophyta</taxon>
        <taxon>Tracheophyta</taxon>
        <taxon>Spermatophyta</taxon>
        <taxon>Magnoliopsida</taxon>
        <taxon>eudicotyledons</taxon>
        <taxon>Gunneridae</taxon>
        <taxon>Pentapetalae</taxon>
        <taxon>rosids</taxon>
        <taxon>malvids</taxon>
        <taxon>Sapindales</taxon>
        <taxon>Anacardiaceae</taxon>
        <taxon>Pistacia</taxon>
    </lineage>
</organism>
<accession>A0ACC1CCU6</accession>
<gene>
    <name evidence="1" type="ORF">Patl1_01117</name>
</gene>
<sequence length="53" mass="6178">MDSSACYDKAGLRKGPWTAEEDQKLLDYFKQHGPWNLAFVACKSWTPKMREEL</sequence>
<dbReference type="Proteomes" id="UP001164250">
    <property type="component" value="Chromosome 1"/>
</dbReference>
<dbReference type="EMBL" id="CM047897">
    <property type="protein sequence ID" value="KAJ0113309.1"/>
    <property type="molecule type" value="Genomic_DNA"/>
</dbReference>
<comment type="caution">
    <text evidence="1">The sequence shown here is derived from an EMBL/GenBank/DDBJ whole genome shotgun (WGS) entry which is preliminary data.</text>
</comment>
<reference evidence="2" key="1">
    <citation type="journal article" date="2023" name="G3 (Bethesda)">
        <title>Genome assembly and association tests identify interacting loci associated with vigor, precocity, and sex in interspecific pistachio rootstocks.</title>
        <authorList>
            <person name="Palmer W."/>
            <person name="Jacygrad E."/>
            <person name="Sagayaradj S."/>
            <person name="Cavanaugh K."/>
            <person name="Han R."/>
            <person name="Bertier L."/>
            <person name="Beede B."/>
            <person name="Kafkas S."/>
            <person name="Golino D."/>
            <person name="Preece J."/>
            <person name="Michelmore R."/>
        </authorList>
    </citation>
    <scope>NUCLEOTIDE SEQUENCE [LARGE SCALE GENOMIC DNA]</scope>
</reference>
<name>A0ACC1CCU6_9ROSI</name>